<sequence>MDKRKEQLKELGIVITGNLDSARKNLNRKFNPVAKRKKLNGGKK</sequence>
<accession>A0A0F9VHF0</accession>
<protein>
    <submittedName>
        <fullName evidence="1">Uncharacterized protein</fullName>
    </submittedName>
</protein>
<evidence type="ECO:0000313" key="1">
    <source>
        <dbReference type="EMBL" id="KKN72936.1"/>
    </source>
</evidence>
<reference evidence="1" key="1">
    <citation type="journal article" date="2015" name="Nature">
        <title>Complex archaea that bridge the gap between prokaryotes and eukaryotes.</title>
        <authorList>
            <person name="Spang A."/>
            <person name="Saw J.H."/>
            <person name="Jorgensen S.L."/>
            <person name="Zaremba-Niedzwiedzka K."/>
            <person name="Martijn J."/>
            <person name="Lind A.E."/>
            <person name="van Eijk R."/>
            <person name="Schleper C."/>
            <person name="Guy L."/>
            <person name="Ettema T.J."/>
        </authorList>
    </citation>
    <scope>NUCLEOTIDE SEQUENCE</scope>
</reference>
<comment type="caution">
    <text evidence="1">The sequence shown here is derived from an EMBL/GenBank/DDBJ whole genome shotgun (WGS) entry which is preliminary data.</text>
</comment>
<gene>
    <name evidence="1" type="ORF">LCGC14_0406400</name>
</gene>
<proteinExistence type="predicted"/>
<dbReference type="EMBL" id="LAZR01000353">
    <property type="protein sequence ID" value="KKN72936.1"/>
    <property type="molecule type" value="Genomic_DNA"/>
</dbReference>
<dbReference type="AlphaFoldDB" id="A0A0F9VHF0"/>
<organism evidence="1">
    <name type="scientific">marine sediment metagenome</name>
    <dbReference type="NCBI Taxonomy" id="412755"/>
    <lineage>
        <taxon>unclassified sequences</taxon>
        <taxon>metagenomes</taxon>
        <taxon>ecological metagenomes</taxon>
    </lineage>
</organism>
<name>A0A0F9VHF0_9ZZZZ</name>